<dbReference type="GO" id="GO:0005886">
    <property type="term" value="C:plasma membrane"/>
    <property type="evidence" value="ECO:0007669"/>
    <property type="project" value="UniProtKB-SubCell"/>
</dbReference>
<feature type="transmembrane region" description="Helical" evidence="8">
    <location>
        <begin position="379"/>
        <end position="400"/>
    </location>
</feature>
<evidence type="ECO:0000313" key="10">
    <source>
        <dbReference type="Proteomes" id="UP000594454"/>
    </source>
</evidence>
<keyword evidence="5 8" id="KW-0472">Membrane</keyword>
<evidence type="ECO:0000256" key="5">
    <source>
        <dbReference type="ARBA" id="ARBA00023136"/>
    </source>
</evidence>
<dbReference type="AlphaFoldDB" id="A0A7R8YKX5"/>
<keyword evidence="7" id="KW-0325">Glycoprotein</keyword>
<keyword evidence="3 8" id="KW-0812">Transmembrane</keyword>
<dbReference type="EMBL" id="LR899009">
    <property type="protein sequence ID" value="CAD7076995.1"/>
    <property type="molecule type" value="Genomic_DNA"/>
</dbReference>
<evidence type="ECO:0000256" key="4">
    <source>
        <dbReference type="ARBA" id="ARBA00022989"/>
    </source>
</evidence>
<evidence type="ECO:0000313" key="9">
    <source>
        <dbReference type="EMBL" id="CAD7076995.1"/>
    </source>
</evidence>
<evidence type="ECO:0000256" key="2">
    <source>
        <dbReference type="ARBA" id="ARBA00022475"/>
    </source>
</evidence>
<evidence type="ECO:0008006" key="11">
    <source>
        <dbReference type="Google" id="ProtNLM"/>
    </source>
</evidence>
<dbReference type="PANTHER" id="PTHR42643:SF41">
    <property type="entry name" value="IONOTROPIC RECEPTOR 20A-RELATED"/>
    <property type="match status" value="1"/>
</dbReference>
<feature type="transmembrane region" description="Helical" evidence="8">
    <location>
        <begin position="325"/>
        <end position="347"/>
    </location>
</feature>
<evidence type="ECO:0000256" key="1">
    <source>
        <dbReference type="ARBA" id="ARBA00004651"/>
    </source>
</evidence>
<dbReference type="OrthoDB" id="8044407at2759"/>
<evidence type="ECO:0000256" key="7">
    <source>
        <dbReference type="ARBA" id="ARBA00023180"/>
    </source>
</evidence>
<proteinExistence type="predicted"/>
<protein>
    <recommendedName>
        <fullName evidence="11">Ionotropic receptor</fullName>
    </recommendedName>
</protein>
<dbReference type="Proteomes" id="UP000594454">
    <property type="component" value="Chromosome 1"/>
</dbReference>
<name>A0A7R8YKX5_HERIL</name>
<sequence>MVYGQHFQKLYSDGGAQVTSVAFFIFLFAGHVFSIRSEFFQQILDDAPMFALISLNDDESKATSIDLLQLASITILKPRISISTTSCGPLRPHVNKNLISFIVIANEDVDDILETVKIAFKGLHEARIIFVLISEISSEFLQKIVSWCWIHRMINVLILTEKLSNQRLDYEIFSFNPFPSLTIQKIPNNSPFKVLFPDKVRDLKGFPIRTVQKYDHPRSFKYVNTKGQEKIAGYLWKAMTTWISHHNGKLEILYSNTSDVLNRTEVLEYVRKGQVDMVPHFISLADSVNITSSSTIFLGKSCVIVPQSSQISPGMYLFLPFHLDVWYVIIFATFYISLVESICVFIAHGQFDPMDSFCNVILGISYQVSNQKNFKYRPYLVVHAQLMILGFILTNLYLALLSSFLTTTVYDTQIDTYEDIDRSGLKLMIEAYAIDFWMNTKISLKWKHVFYGTDREAYMENLRILNPKFGYFLTSDKFMVIDFYQKPLKRPLFHLTSIDPGGGWSGLTVRDDLVFLDSFNQFITRSLDIGLREKWLKDILPESIEAGIIKPSWTYGNTFTPLTLPYLQVIWVCLFCGYGAGLLSFSIECTIRLVKNK</sequence>
<accession>A0A7R8YKX5</accession>
<dbReference type="FunCoup" id="A0A7R8YKX5">
    <property type="interactions" value="21"/>
</dbReference>
<feature type="transmembrane region" description="Helical" evidence="8">
    <location>
        <begin position="566"/>
        <end position="587"/>
    </location>
</feature>
<keyword evidence="2" id="KW-1003">Cell membrane</keyword>
<comment type="subcellular location">
    <subcellularLocation>
        <location evidence="1">Cell membrane</location>
        <topology evidence="1">Multi-pass membrane protein</topology>
    </subcellularLocation>
</comment>
<dbReference type="InterPro" id="IPR052192">
    <property type="entry name" value="Insect_Ionotropic_Sensory_Rcpt"/>
</dbReference>
<dbReference type="InParanoid" id="A0A7R8YKX5"/>
<evidence type="ECO:0000256" key="8">
    <source>
        <dbReference type="SAM" id="Phobius"/>
    </source>
</evidence>
<keyword evidence="4 8" id="KW-1133">Transmembrane helix</keyword>
<keyword evidence="10" id="KW-1185">Reference proteome</keyword>
<dbReference type="OMA" id="HYNASIQ"/>
<gene>
    <name evidence="9" type="ORF">HERILL_LOCUS374</name>
</gene>
<evidence type="ECO:0000256" key="3">
    <source>
        <dbReference type="ARBA" id="ARBA00022692"/>
    </source>
</evidence>
<evidence type="ECO:0000256" key="6">
    <source>
        <dbReference type="ARBA" id="ARBA00023170"/>
    </source>
</evidence>
<reference evidence="9 10" key="1">
    <citation type="submission" date="2020-11" db="EMBL/GenBank/DDBJ databases">
        <authorList>
            <person name="Wallbank WR R."/>
            <person name="Pardo Diaz C."/>
            <person name="Kozak K."/>
            <person name="Martin S."/>
            <person name="Jiggins C."/>
            <person name="Moest M."/>
            <person name="Warren A I."/>
            <person name="Generalovic N T."/>
            <person name="Byers J.R.P. K."/>
            <person name="Montejo-Kovacevich G."/>
            <person name="Yen C E."/>
        </authorList>
    </citation>
    <scope>NUCLEOTIDE SEQUENCE [LARGE SCALE GENOMIC DNA]</scope>
</reference>
<keyword evidence="6" id="KW-0675">Receptor</keyword>
<dbReference type="PANTHER" id="PTHR42643">
    <property type="entry name" value="IONOTROPIC RECEPTOR 20A-RELATED"/>
    <property type="match status" value="1"/>
</dbReference>
<organism evidence="9 10">
    <name type="scientific">Hermetia illucens</name>
    <name type="common">Black soldier fly</name>
    <dbReference type="NCBI Taxonomy" id="343691"/>
    <lineage>
        <taxon>Eukaryota</taxon>
        <taxon>Metazoa</taxon>
        <taxon>Ecdysozoa</taxon>
        <taxon>Arthropoda</taxon>
        <taxon>Hexapoda</taxon>
        <taxon>Insecta</taxon>
        <taxon>Pterygota</taxon>
        <taxon>Neoptera</taxon>
        <taxon>Endopterygota</taxon>
        <taxon>Diptera</taxon>
        <taxon>Brachycera</taxon>
        <taxon>Stratiomyomorpha</taxon>
        <taxon>Stratiomyidae</taxon>
        <taxon>Hermetiinae</taxon>
        <taxon>Hermetia</taxon>
    </lineage>
</organism>